<keyword evidence="2" id="KW-1185">Reference proteome</keyword>
<dbReference type="InterPro" id="IPR011231">
    <property type="entry name" value="Phage_VT1-Sakai_H0018"/>
</dbReference>
<evidence type="ECO:0000313" key="2">
    <source>
        <dbReference type="Proteomes" id="UP000002301"/>
    </source>
</evidence>
<protein>
    <recommendedName>
        <fullName evidence="3">DUF2190 family protein</fullName>
    </recommendedName>
</protein>
<evidence type="ECO:0000313" key="1">
    <source>
        <dbReference type="EMBL" id="ABS14220.1"/>
    </source>
</evidence>
<dbReference type="PATRIC" id="fig|439375.7.peg.1575"/>
<dbReference type="STRING" id="439375.Oant_1503"/>
<dbReference type="EMBL" id="CP000758">
    <property type="protein sequence ID" value="ABS14220.1"/>
    <property type="molecule type" value="Genomic_DNA"/>
</dbReference>
<evidence type="ECO:0008006" key="3">
    <source>
        <dbReference type="Google" id="ProtNLM"/>
    </source>
</evidence>
<dbReference type="HOGENOM" id="CLU_165535_1_0_5"/>
<gene>
    <name evidence="1" type="ordered locus">Oant_1503</name>
</gene>
<dbReference type="AlphaFoldDB" id="A6WZ16"/>
<proteinExistence type="predicted"/>
<name>A6WZ16_BRUA4</name>
<dbReference type="eggNOG" id="COG5471">
    <property type="taxonomic scope" value="Bacteria"/>
</dbReference>
<dbReference type="KEGG" id="oan:Oant_1503"/>
<organism evidence="1 2">
    <name type="scientific">Brucella anthropi (strain ATCC 49188 / DSM 6882 / CCUG 24695 / JCM 21032 / LMG 3331 / NBRC 15819 / NCTC 12168 / Alc 37)</name>
    <name type="common">Ochrobactrum anthropi</name>
    <dbReference type="NCBI Taxonomy" id="439375"/>
    <lineage>
        <taxon>Bacteria</taxon>
        <taxon>Pseudomonadati</taxon>
        <taxon>Pseudomonadota</taxon>
        <taxon>Alphaproteobacteria</taxon>
        <taxon>Hyphomicrobiales</taxon>
        <taxon>Brucellaceae</taxon>
        <taxon>Brucella/Ochrobactrum group</taxon>
        <taxon>Brucella</taxon>
    </lineage>
</organism>
<sequence>MKNYIQPGDVLTLVAGAGGVKSGEIVVQGSIVAVAATSAVAGAEFEAKIGGVYEYAKNAAEAWTVGAPIYFDATNKVLTATAGENTLAGVAAAAAANPSGSGQVRLNSSFAA</sequence>
<dbReference type="Proteomes" id="UP000002301">
    <property type="component" value="Chromosome 1"/>
</dbReference>
<reference evidence="1 2" key="1">
    <citation type="journal article" date="2011" name="J. Bacteriol.">
        <title>Genome of Ochrobactrum anthropi ATCC 49188 T, a versatile opportunistic pathogen and symbiont of several eukaryotic hosts.</title>
        <authorList>
            <person name="Chain P.S."/>
            <person name="Lang D.M."/>
            <person name="Comerci D.J."/>
            <person name="Malfatti S.A."/>
            <person name="Vergez L.M."/>
            <person name="Shin M."/>
            <person name="Ugalde R.A."/>
            <person name="Garcia E."/>
            <person name="Tolmasky M.E."/>
        </authorList>
    </citation>
    <scope>NUCLEOTIDE SEQUENCE [LARGE SCALE GENOMIC DNA]</scope>
    <source>
        <strain evidence="2">ATCC 49188 / DSM 6882 / CCUG 24695 / JCM 21032 / LMG 3331 / NBRC 15819 / NCTC 12168 / Alc 37</strain>
    </source>
</reference>
<dbReference type="RefSeq" id="WP_012091558.1">
    <property type="nucleotide sequence ID" value="NC_009667.1"/>
</dbReference>
<dbReference type="PIRSF" id="PIRSF030771">
    <property type="entry name" value="UCP030771"/>
    <property type="match status" value="1"/>
</dbReference>
<dbReference type="Pfam" id="PF09956">
    <property type="entry name" value="Phage_cement_2"/>
    <property type="match status" value="1"/>
</dbReference>
<accession>A6WZ16</accession>